<evidence type="ECO:0000256" key="1">
    <source>
        <dbReference type="ARBA" id="ARBA00004141"/>
    </source>
</evidence>
<feature type="transmembrane region" description="Helical" evidence="9">
    <location>
        <begin position="174"/>
        <end position="201"/>
    </location>
</feature>
<feature type="transmembrane region" description="Helical" evidence="9">
    <location>
        <begin position="221"/>
        <end position="246"/>
    </location>
</feature>
<evidence type="ECO:0000256" key="5">
    <source>
        <dbReference type="ARBA" id="ARBA00022989"/>
    </source>
</evidence>
<evidence type="ECO:0000313" key="12">
    <source>
        <dbReference type="EMBL" id="CAK0862094.1"/>
    </source>
</evidence>
<evidence type="ECO:0000313" key="13">
    <source>
        <dbReference type="Proteomes" id="UP001189429"/>
    </source>
</evidence>
<evidence type="ECO:0000256" key="8">
    <source>
        <dbReference type="ARBA" id="ARBA00023180"/>
    </source>
</evidence>
<comment type="subcellular location">
    <subcellularLocation>
        <location evidence="9">Cell membrane</location>
        <topology evidence="9">Multi-pass membrane protein</topology>
    </subcellularLocation>
    <subcellularLocation>
        <location evidence="1">Membrane</location>
        <topology evidence="1">Multi-pass membrane protein</topology>
    </subcellularLocation>
</comment>
<organism evidence="12 13">
    <name type="scientific">Prorocentrum cordatum</name>
    <dbReference type="NCBI Taxonomy" id="2364126"/>
    <lineage>
        <taxon>Eukaryota</taxon>
        <taxon>Sar</taxon>
        <taxon>Alveolata</taxon>
        <taxon>Dinophyceae</taxon>
        <taxon>Prorocentrales</taxon>
        <taxon>Prorocentraceae</taxon>
        <taxon>Prorocentrum</taxon>
    </lineage>
</organism>
<protein>
    <recommendedName>
        <fullName evidence="9">Choline transporter-like protein</fullName>
    </recommendedName>
</protein>
<feature type="domain" description="Kringle" evidence="11">
    <location>
        <begin position="86"/>
        <end position="160"/>
    </location>
</feature>
<accession>A0ABN9UQN2</accession>
<evidence type="ECO:0000256" key="7">
    <source>
        <dbReference type="ARBA" id="ARBA00023157"/>
    </source>
</evidence>
<evidence type="ECO:0000256" key="2">
    <source>
        <dbReference type="ARBA" id="ARBA00007168"/>
    </source>
</evidence>
<comment type="function">
    <text evidence="9">Choline transporter.</text>
</comment>
<feature type="transmembrane region" description="Helical" evidence="9">
    <location>
        <begin position="497"/>
        <end position="515"/>
    </location>
</feature>
<feature type="transmembrane region" description="Helical" evidence="9">
    <location>
        <begin position="316"/>
        <end position="343"/>
    </location>
</feature>
<comment type="similarity">
    <text evidence="2 9">Belongs to the CTL (choline transporter-like) family.</text>
</comment>
<keyword evidence="13" id="KW-1185">Reference proteome</keyword>
<name>A0ABN9UQN2_9DINO</name>
<evidence type="ECO:0000256" key="4">
    <source>
        <dbReference type="ARBA" id="ARBA00022692"/>
    </source>
</evidence>
<evidence type="ECO:0000256" key="10">
    <source>
        <dbReference type="SAM" id="MobiDB-lite"/>
    </source>
</evidence>
<dbReference type="Gene3D" id="2.40.20.10">
    <property type="entry name" value="Plasminogen Kringle 4"/>
    <property type="match status" value="1"/>
</dbReference>
<dbReference type="InterPro" id="IPR000001">
    <property type="entry name" value="Kringle"/>
</dbReference>
<keyword evidence="8" id="KW-0325">Glycoprotein</keyword>
<dbReference type="PANTHER" id="PTHR12385">
    <property type="entry name" value="CHOLINE TRANSPORTER-LIKE (SLC FAMILY 44)"/>
    <property type="match status" value="1"/>
</dbReference>
<gene>
    <name evidence="12" type="ORF">PCOR1329_LOCUS50600</name>
</gene>
<dbReference type="PROSITE" id="PS50070">
    <property type="entry name" value="KRINGLE_2"/>
    <property type="match status" value="1"/>
</dbReference>
<dbReference type="Pfam" id="PF04515">
    <property type="entry name" value="Choline_transpo"/>
    <property type="match status" value="1"/>
</dbReference>
<keyword evidence="6 9" id="KW-0472">Membrane</keyword>
<dbReference type="SUPFAM" id="SSF57440">
    <property type="entry name" value="Kringle-like"/>
    <property type="match status" value="1"/>
</dbReference>
<proteinExistence type="inferred from homology"/>
<evidence type="ECO:0000259" key="11">
    <source>
        <dbReference type="PROSITE" id="PS50070"/>
    </source>
</evidence>
<feature type="transmembrane region" description="Helical" evidence="9">
    <location>
        <begin position="363"/>
        <end position="381"/>
    </location>
</feature>
<dbReference type="EMBL" id="CAUYUJ010016126">
    <property type="protein sequence ID" value="CAK0862094.1"/>
    <property type="molecule type" value="Genomic_DNA"/>
</dbReference>
<reference evidence="12" key="1">
    <citation type="submission" date="2023-10" db="EMBL/GenBank/DDBJ databases">
        <authorList>
            <person name="Chen Y."/>
            <person name="Shah S."/>
            <person name="Dougan E. K."/>
            <person name="Thang M."/>
            <person name="Chan C."/>
        </authorList>
    </citation>
    <scope>NUCLEOTIDE SEQUENCE [LARGE SCALE GENOMIC DNA]</scope>
</reference>
<dbReference type="InterPro" id="IPR038178">
    <property type="entry name" value="Kringle_sf"/>
</dbReference>
<keyword evidence="4 9" id="KW-0812">Transmembrane</keyword>
<feature type="transmembrane region" description="Helical" evidence="9">
    <location>
        <begin position="20"/>
        <end position="45"/>
    </location>
</feature>
<dbReference type="PANTHER" id="PTHR12385:SF14">
    <property type="entry name" value="CHOLINE TRANSPORTER-LIKE 2"/>
    <property type="match status" value="1"/>
</dbReference>
<dbReference type="InterPro" id="IPR013806">
    <property type="entry name" value="Kringle-like"/>
</dbReference>
<dbReference type="InterPro" id="IPR007603">
    <property type="entry name" value="Choline_transptr-like"/>
</dbReference>
<keyword evidence="7" id="KW-1015">Disulfide bond</keyword>
<dbReference type="Proteomes" id="UP001189429">
    <property type="component" value="Unassembled WGS sequence"/>
</dbReference>
<evidence type="ECO:0000256" key="3">
    <source>
        <dbReference type="ARBA" id="ARBA00022572"/>
    </source>
</evidence>
<feature type="region of interest" description="Disordered" evidence="10">
    <location>
        <begin position="546"/>
        <end position="577"/>
    </location>
</feature>
<evidence type="ECO:0000256" key="6">
    <source>
        <dbReference type="ARBA" id="ARBA00023136"/>
    </source>
</evidence>
<keyword evidence="3" id="KW-0420">Kringle</keyword>
<feature type="transmembrane region" description="Helical" evidence="9">
    <location>
        <begin position="462"/>
        <end position="485"/>
    </location>
</feature>
<evidence type="ECO:0000256" key="9">
    <source>
        <dbReference type="RuleBase" id="RU368066"/>
    </source>
</evidence>
<comment type="caution">
    <text evidence="12">The sequence shown here is derived from an EMBL/GenBank/DDBJ whole genome shotgun (WGS) entry which is preliminary data.</text>
</comment>
<feature type="transmembrane region" description="Helical" evidence="9">
    <location>
        <begin position="427"/>
        <end position="450"/>
    </location>
</feature>
<keyword evidence="5 9" id="KW-1133">Transmembrane helix</keyword>
<sequence>MLTCVCSFVIGVLFLVLVRFFAGVCVWISIVMVALILCMFAFVCYTKSIQCAGASLFETGSQTTTQVVTYAVAQATEITSGEAVSEELVGDGNSYRGVQSMTQYGQKCQKWSVTSPQEYQTYGIAPYTEDQGGTTIWCFTQDPDIRWAECLPIGLDPPECQDGYAVSGQTGRDALLYTGYVILGFAGLWLIVVMCLFKQIVLAIRVTQVASRFLATTPSVLVVPMVQVLCTVVWCLSWFFGAAFILSQVPTDYTPTGYYATYDAAWEACTYEGSGPYGWPVSDVWRDETCGGSAVSKCWRCQPPRYMMGLEFAYTFFMYLWVNAFFIAAGQCIIAGTVGIWFFNQSRDTQFQRGALRKSAWNAVRYHLGSLAFGSFIIAMVKFIRYVMLFLEKQAEARKNRVMAYVLKCVQCLIWCFEKSLEYINKLAYIQIALLGTNFCSSAKTAFYLVLRHAKRFASIMVLGSAIDLIGFLCILATTTIIGYTIQTAIHPEVSPIAPTVIYAMVGYVVGKLYMNVFHLAIDASLQCYIAVEEMGMDDTCVPRELKRMVNKQPTDGQSSKAEDRTSNESTAEESEP</sequence>
<dbReference type="SMART" id="SM00130">
    <property type="entry name" value="KR"/>
    <property type="match status" value="1"/>
</dbReference>